<dbReference type="PANTHER" id="PTHR34448:SF1">
    <property type="entry name" value="BLL6088 PROTEIN"/>
    <property type="match status" value="1"/>
</dbReference>
<dbReference type="GO" id="GO:0046872">
    <property type="term" value="F:metal ion binding"/>
    <property type="evidence" value="ECO:0007669"/>
    <property type="project" value="UniProtKB-KW"/>
</dbReference>
<organism evidence="2 3">
    <name type="scientific">Nakamurella leprariae</name>
    <dbReference type="NCBI Taxonomy" id="2803911"/>
    <lineage>
        <taxon>Bacteria</taxon>
        <taxon>Bacillati</taxon>
        <taxon>Actinomycetota</taxon>
        <taxon>Actinomycetes</taxon>
        <taxon>Nakamurellales</taxon>
        <taxon>Nakamurellaceae</taxon>
        <taxon>Nakamurella</taxon>
    </lineage>
</organism>
<dbReference type="Pfam" id="PF26233">
    <property type="entry name" value="NicX"/>
    <property type="match status" value="1"/>
</dbReference>
<dbReference type="RefSeq" id="WP_205261634.1">
    <property type="nucleotide sequence ID" value="NZ_JAERWK010000020.1"/>
</dbReference>
<proteinExistence type="predicted"/>
<dbReference type="AlphaFoldDB" id="A0A939C328"/>
<dbReference type="SUPFAM" id="SSF144052">
    <property type="entry name" value="Thermophilic metalloprotease-like"/>
    <property type="match status" value="1"/>
</dbReference>
<keyword evidence="3" id="KW-1185">Reference proteome</keyword>
<evidence type="ECO:0000313" key="2">
    <source>
        <dbReference type="EMBL" id="MBM9468687.1"/>
    </source>
</evidence>
<accession>A0A939C328</accession>
<dbReference type="Proteomes" id="UP000663792">
    <property type="component" value="Unassembled WGS sequence"/>
</dbReference>
<reference evidence="2" key="1">
    <citation type="submission" date="2021-01" db="EMBL/GenBank/DDBJ databases">
        <title>YIM 132084 draft genome.</title>
        <authorList>
            <person name="An D."/>
        </authorList>
    </citation>
    <scope>NUCLEOTIDE SEQUENCE</scope>
    <source>
        <strain evidence="2">YIM 132084</strain>
    </source>
</reference>
<dbReference type="InterPro" id="IPR052170">
    <property type="entry name" value="M29_Exopeptidase"/>
</dbReference>
<dbReference type="InterPro" id="IPR058739">
    <property type="entry name" value="NicX"/>
</dbReference>
<evidence type="ECO:0008006" key="4">
    <source>
        <dbReference type="Google" id="ProtNLM"/>
    </source>
</evidence>
<dbReference type="PANTHER" id="PTHR34448">
    <property type="entry name" value="AMINOPEPTIDASE"/>
    <property type="match status" value="1"/>
</dbReference>
<gene>
    <name evidence="2" type="ORF">JL106_15500</name>
</gene>
<sequence>MTAMPMLPDRTVSRALDTCLGLRAGETVVLLTDAGTDRAVVAGLMAGIRERRAEPVERVLPVYPLPGSEPPADTAAALAAADCGIELTSTFIGSSRARREASAAGTRYLCMPAVTAGTFRLGGPFDVDFDALARTTHRLARAWEAASTYRITTPAGTDLRGSVAGRRGRALTGVAREPGEYMAPPDIESGTAPVEGSSTGVIVIDADFLFMGPGPVPAPAVLHVRDGLLVGTDGDEAARLTEMMARCRDPRMTNLAEVSVGLNPQGSVCGVPMETESTLGSAHVAFGNSIAYGGTVDAVAHLDCVMRDATVHLDGVPVIRAGVLADD</sequence>
<comment type="caution">
    <text evidence="2">The sequence shown here is derived from an EMBL/GenBank/DDBJ whole genome shotgun (WGS) entry which is preliminary data.</text>
</comment>
<evidence type="ECO:0000256" key="1">
    <source>
        <dbReference type="ARBA" id="ARBA00022723"/>
    </source>
</evidence>
<evidence type="ECO:0000313" key="3">
    <source>
        <dbReference type="Proteomes" id="UP000663792"/>
    </source>
</evidence>
<protein>
    <recommendedName>
        <fullName evidence="4">Leucyl aminopeptidase</fullName>
    </recommendedName>
</protein>
<dbReference type="EMBL" id="JAERWK010000020">
    <property type="protein sequence ID" value="MBM9468687.1"/>
    <property type="molecule type" value="Genomic_DNA"/>
</dbReference>
<name>A0A939C328_9ACTN</name>
<keyword evidence="1" id="KW-0479">Metal-binding</keyword>